<evidence type="ECO:0000256" key="11">
    <source>
        <dbReference type="RuleBase" id="RU363115"/>
    </source>
</evidence>
<name>A0A177B3S2_9BILA</name>
<dbReference type="EC" id="3.4.22.-" evidence="11"/>
<dbReference type="OrthoDB" id="2960936at2759"/>
<dbReference type="SUPFAM" id="SSF54001">
    <property type="entry name" value="Cysteine proteinases"/>
    <property type="match status" value="1"/>
</dbReference>
<dbReference type="GO" id="GO:0016485">
    <property type="term" value="P:protein processing"/>
    <property type="evidence" value="ECO:0007669"/>
    <property type="project" value="TreeGrafter"/>
</dbReference>
<evidence type="ECO:0000259" key="12">
    <source>
        <dbReference type="Pfam" id="PF03416"/>
    </source>
</evidence>
<dbReference type="InterPro" id="IPR046792">
    <property type="entry name" value="Peptidase_C54_cat"/>
</dbReference>
<evidence type="ECO:0000256" key="4">
    <source>
        <dbReference type="ARBA" id="ARBA00022490"/>
    </source>
</evidence>
<dbReference type="AlphaFoldDB" id="A0A177B3S2"/>
<reference evidence="13 14" key="1">
    <citation type="submission" date="2016-04" db="EMBL/GenBank/DDBJ databases">
        <title>The genome of Intoshia linei affirms orthonectids as highly simplified spiralians.</title>
        <authorList>
            <person name="Mikhailov K.V."/>
            <person name="Slusarev G.S."/>
            <person name="Nikitin M.A."/>
            <person name="Logacheva M.D."/>
            <person name="Penin A."/>
            <person name="Aleoshin V."/>
            <person name="Panchin Y.V."/>
        </authorList>
    </citation>
    <scope>NUCLEOTIDE SEQUENCE [LARGE SCALE GENOMIC DNA]</scope>
    <source>
        <strain evidence="13">Intl2013</strain>
        <tissue evidence="13">Whole animal</tissue>
    </source>
</reference>
<keyword evidence="6 11" id="KW-0378">Hydrolase</keyword>
<comment type="similarity">
    <text evidence="2 11">Belongs to the peptidase C54 family.</text>
</comment>
<dbReference type="GO" id="GO:0000423">
    <property type="term" value="P:mitophagy"/>
    <property type="evidence" value="ECO:0007669"/>
    <property type="project" value="TreeGrafter"/>
</dbReference>
<evidence type="ECO:0000256" key="1">
    <source>
        <dbReference type="ARBA" id="ARBA00004496"/>
    </source>
</evidence>
<gene>
    <name evidence="13" type="ORF">A3Q56_04199</name>
</gene>
<organism evidence="13 14">
    <name type="scientific">Intoshia linei</name>
    <dbReference type="NCBI Taxonomy" id="1819745"/>
    <lineage>
        <taxon>Eukaryota</taxon>
        <taxon>Metazoa</taxon>
        <taxon>Spiralia</taxon>
        <taxon>Lophotrochozoa</taxon>
        <taxon>Mesozoa</taxon>
        <taxon>Orthonectida</taxon>
        <taxon>Rhopaluridae</taxon>
        <taxon>Intoshia</taxon>
    </lineage>
</organism>
<evidence type="ECO:0000256" key="10">
    <source>
        <dbReference type="ARBA" id="ARBA00029362"/>
    </source>
</evidence>
<comment type="caution">
    <text evidence="13">The sequence shown here is derived from an EMBL/GenBank/DDBJ whole genome shotgun (WGS) entry which is preliminary data.</text>
</comment>
<dbReference type="GO" id="GO:0035973">
    <property type="term" value="P:aggrephagy"/>
    <property type="evidence" value="ECO:0007669"/>
    <property type="project" value="TreeGrafter"/>
</dbReference>
<evidence type="ECO:0000256" key="8">
    <source>
        <dbReference type="ARBA" id="ARBA00022927"/>
    </source>
</evidence>
<sequence length="359" mass="41158">MIDLDPSIKFDLEDTANILSILGEDYTAESDLVKIKLCIRNLIWITYRKSFPYISISYSSSDHGWGCMIRCGQMILAQILQRKYPNKQRKLILKDFLDSFYSKFSIQNIAKKGETKVNKTIGGWYGPSSISRVLQALSDEIKDPNISNVNIIIGYDSTVYLDKLIQQEPFNGVALFIPLMLGVGYINTIYIKQLIKCIRDPCSVGFIGGKPKRAFWFIGYSETSNQLLYLDPHTTQESIVRPKHYQTNAPSIQYDTESEDEKIMIDSLDFDVESYYPQNIFSAEFSEIDCSLSLAFFFPTVESIHDWAKRMKNDIIENKNSAILSILDTKPQYMNTETNVDPDDEFIVCDSDPEFELIN</sequence>
<dbReference type="Proteomes" id="UP000078046">
    <property type="component" value="Unassembled WGS sequence"/>
</dbReference>
<proteinExistence type="inferred from homology"/>
<dbReference type="EMBL" id="LWCA01000520">
    <property type="protein sequence ID" value="OAF68064.1"/>
    <property type="molecule type" value="Genomic_DNA"/>
</dbReference>
<evidence type="ECO:0000256" key="5">
    <source>
        <dbReference type="ARBA" id="ARBA00022670"/>
    </source>
</evidence>
<evidence type="ECO:0000256" key="6">
    <source>
        <dbReference type="ARBA" id="ARBA00022801"/>
    </source>
</evidence>
<keyword evidence="8 11" id="KW-0653">Protein transport</keyword>
<dbReference type="PANTHER" id="PTHR22624:SF49">
    <property type="entry name" value="CYSTEINE PROTEASE"/>
    <property type="match status" value="1"/>
</dbReference>
<evidence type="ECO:0000256" key="7">
    <source>
        <dbReference type="ARBA" id="ARBA00022807"/>
    </source>
</evidence>
<comment type="subcellular location">
    <subcellularLocation>
        <location evidence="1 11">Cytoplasm</location>
    </subcellularLocation>
</comment>
<keyword evidence="4 11" id="KW-0963">Cytoplasm</keyword>
<keyword evidence="5 11" id="KW-0645">Protease</keyword>
<evidence type="ECO:0000256" key="9">
    <source>
        <dbReference type="ARBA" id="ARBA00023006"/>
    </source>
</evidence>
<dbReference type="InterPro" id="IPR005078">
    <property type="entry name" value="Peptidase_C54"/>
</dbReference>
<comment type="function">
    <text evidence="11">Cysteine protease that plays a key role in autophagy by mediating both proteolytic activation and delipidation of ATG8 family proteins.</text>
</comment>
<dbReference type="GO" id="GO:0019786">
    <property type="term" value="F:protein-phosphatidylethanolamide deconjugating activity"/>
    <property type="evidence" value="ECO:0007669"/>
    <property type="project" value="InterPro"/>
</dbReference>
<evidence type="ECO:0000256" key="2">
    <source>
        <dbReference type="ARBA" id="ARBA00010958"/>
    </source>
</evidence>
<dbReference type="Pfam" id="PF03416">
    <property type="entry name" value="Peptidase_C54"/>
    <property type="match status" value="1"/>
</dbReference>
<dbReference type="GO" id="GO:0034727">
    <property type="term" value="P:piecemeal microautophagy of the nucleus"/>
    <property type="evidence" value="ECO:0007669"/>
    <property type="project" value="TreeGrafter"/>
</dbReference>
<dbReference type="PANTHER" id="PTHR22624">
    <property type="entry name" value="CYSTEINE PROTEASE ATG4"/>
    <property type="match status" value="1"/>
</dbReference>
<feature type="domain" description="Peptidase C54 catalytic" evidence="12">
    <location>
        <begin position="38"/>
        <end position="309"/>
    </location>
</feature>
<keyword evidence="14" id="KW-1185">Reference proteome</keyword>
<comment type="catalytic activity">
    <reaction evidence="10">
        <text>[protein]-C-terminal L-amino acid-glycyl-phosphatidylethanolamide + H2O = [protein]-C-terminal L-amino acid-glycine + a 1,2-diacyl-sn-glycero-3-phosphoethanolamine</text>
        <dbReference type="Rhea" id="RHEA:67548"/>
        <dbReference type="Rhea" id="RHEA-COMP:17323"/>
        <dbReference type="Rhea" id="RHEA-COMP:17324"/>
        <dbReference type="ChEBI" id="CHEBI:15377"/>
        <dbReference type="ChEBI" id="CHEBI:64612"/>
        <dbReference type="ChEBI" id="CHEBI:172940"/>
        <dbReference type="ChEBI" id="CHEBI:172941"/>
    </reaction>
    <physiologicalReaction direction="left-to-right" evidence="10">
        <dbReference type="Rhea" id="RHEA:67549"/>
    </physiologicalReaction>
</comment>
<keyword evidence="7" id="KW-0788">Thiol protease</keyword>
<evidence type="ECO:0000256" key="3">
    <source>
        <dbReference type="ARBA" id="ARBA00022448"/>
    </source>
</evidence>
<keyword evidence="9 11" id="KW-0072">Autophagy</keyword>
<dbReference type="GO" id="GO:0004197">
    <property type="term" value="F:cysteine-type endopeptidase activity"/>
    <property type="evidence" value="ECO:0007669"/>
    <property type="project" value="TreeGrafter"/>
</dbReference>
<dbReference type="GO" id="GO:0000045">
    <property type="term" value="P:autophagosome assembly"/>
    <property type="evidence" value="ECO:0007669"/>
    <property type="project" value="TreeGrafter"/>
</dbReference>
<dbReference type="InterPro" id="IPR038765">
    <property type="entry name" value="Papain-like_cys_pep_sf"/>
</dbReference>
<evidence type="ECO:0000313" key="14">
    <source>
        <dbReference type="Proteomes" id="UP000078046"/>
    </source>
</evidence>
<accession>A0A177B3S2</accession>
<keyword evidence="3" id="KW-0813">Transport</keyword>
<dbReference type="GO" id="GO:0005737">
    <property type="term" value="C:cytoplasm"/>
    <property type="evidence" value="ECO:0007669"/>
    <property type="project" value="UniProtKB-SubCell"/>
</dbReference>
<evidence type="ECO:0000313" key="13">
    <source>
        <dbReference type="EMBL" id="OAF68064.1"/>
    </source>
</evidence>
<dbReference type="GO" id="GO:0015031">
    <property type="term" value="P:protein transport"/>
    <property type="evidence" value="ECO:0007669"/>
    <property type="project" value="UniProtKB-KW"/>
</dbReference>
<protein>
    <recommendedName>
        <fullName evidence="11">Cysteine protease</fullName>
        <ecNumber evidence="11">3.4.22.-</ecNumber>
    </recommendedName>
</protein>